<protein>
    <recommendedName>
        <fullName evidence="1">HDOD domain-containing protein</fullName>
    </recommendedName>
</protein>
<dbReference type="Pfam" id="PF08668">
    <property type="entry name" value="HDOD"/>
    <property type="match status" value="1"/>
</dbReference>
<dbReference type="Gene3D" id="1.10.3210.10">
    <property type="entry name" value="Hypothetical protein af1432"/>
    <property type="match status" value="1"/>
</dbReference>
<evidence type="ECO:0000313" key="2">
    <source>
        <dbReference type="EMBL" id="GAF75984.1"/>
    </source>
</evidence>
<dbReference type="InterPro" id="IPR052340">
    <property type="entry name" value="RNase_Y/CdgJ"/>
</dbReference>
<proteinExistence type="predicted"/>
<dbReference type="PANTHER" id="PTHR33525">
    <property type="match status" value="1"/>
</dbReference>
<accession>X0S4R6</accession>
<dbReference type="EMBL" id="BARS01002996">
    <property type="protein sequence ID" value="GAF75984.1"/>
    <property type="molecule type" value="Genomic_DNA"/>
</dbReference>
<dbReference type="SUPFAM" id="SSF109604">
    <property type="entry name" value="HD-domain/PDEase-like"/>
    <property type="match status" value="1"/>
</dbReference>
<comment type="caution">
    <text evidence="2">The sequence shown here is derived from an EMBL/GenBank/DDBJ whole genome shotgun (WGS) entry which is preliminary data.</text>
</comment>
<gene>
    <name evidence="2" type="ORF">S01H1_05764</name>
</gene>
<dbReference type="InterPro" id="IPR013976">
    <property type="entry name" value="HDOD"/>
</dbReference>
<organism evidence="2">
    <name type="scientific">marine sediment metagenome</name>
    <dbReference type="NCBI Taxonomy" id="412755"/>
    <lineage>
        <taxon>unclassified sequences</taxon>
        <taxon>metagenomes</taxon>
        <taxon>ecological metagenomes</taxon>
    </lineage>
</organism>
<reference evidence="2" key="1">
    <citation type="journal article" date="2014" name="Front. Microbiol.">
        <title>High frequency of phylogenetically diverse reductive dehalogenase-homologous genes in deep subseafloor sedimentary metagenomes.</title>
        <authorList>
            <person name="Kawai M."/>
            <person name="Futagami T."/>
            <person name="Toyoda A."/>
            <person name="Takaki Y."/>
            <person name="Nishi S."/>
            <person name="Hori S."/>
            <person name="Arai W."/>
            <person name="Tsubouchi T."/>
            <person name="Morono Y."/>
            <person name="Uchiyama I."/>
            <person name="Ito T."/>
            <person name="Fujiyama A."/>
            <person name="Inagaki F."/>
            <person name="Takami H."/>
        </authorList>
    </citation>
    <scope>NUCLEOTIDE SEQUENCE</scope>
    <source>
        <strain evidence="2">Expedition CK06-06</strain>
    </source>
</reference>
<evidence type="ECO:0000259" key="1">
    <source>
        <dbReference type="PROSITE" id="PS51833"/>
    </source>
</evidence>
<feature type="non-terminal residue" evidence="2">
    <location>
        <position position="1"/>
    </location>
</feature>
<name>X0S4R6_9ZZZZ</name>
<feature type="domain" description="HDOD" evidence="1">
    <location>
        <begin position="1"/>
        <end position="178"/>
    </location>
</feature>
<dbReference type="PANTHER" id="PTHR33525:SF3">
    <property type="entry name" value="RIBONUCLEASE Y"/>
    <property type="match status" value="1"/>
</dbReference>
<dbReference type="PROSITE" id="PS51833">
    <property type="entry name" value="HDOD"/>
    <property type="match status" value="1"/>
</dbReference>
<dbReference type="AlphaFoldDB" id="X0S4R6"/>
<sequence length="290" mass="32302">DAEIDDYAELIQADASLSNKLLGVTNASWVGPHRSVRTIKQAVSLLGTSNVRALAMSHSLTELYSRWELDQEDARAYCEASLCKAVAAQILALVAAPERAEEVFAISLFQDIGLGLFVATANTEFAELLRDPRFTVRSQLRYEYAHFGLDHVAAGRLLGQKLGLPRIYLDVSRFHHDERELTCAVNDHQIVRALHVAALLPHDIRSWKPEDILYLTFALKELFAGRWTGASTASAFIHDVEPEFARLATILSPHSATSTSLEEAMNRAYDDNVRFAIPAPQQVYPRRCEA</sequence>